<accession>A0A644WLQ5</accession>
<sequence>MLVSKMVQIEFADSRIRAVDAIQDIRRAAESASLNLFSRYDVQLQMPMVIDDNKVVVEIKVPEEIVGTFAVGNHLRGIASYLLNRCNGRYDQYVFGKRLLNYNEIPAPEMKSDSLPMVDRLEAISEFAKLLERSDSEAMEQISRILIILKEASRS</sequence>
<reference evidence="1" key="1">
    <citation type="submission" date="2019-08" db="EMBL/GenBank/DDBJ databases">
        <authorList>
            <person name="Kucharzyk K."/>
            <person name="Murdoch R.W."/>
            <person name="Higgins S."/>
            <person name="Loffler F."/>
        </authorList>
    </citation>
    <scope>NUCLEOTIDE SEQUENCE</scope>
</reference>
<proteinExistence type="predicted"/>
<gene>
    <name evidence="1" type="ORF">SDC9_51097</name>
</gene>
<comment type="caution">
    <text evidence="1">The sequence shown here is derived from an EMBL/GenBank/DDBJ whole genome shotgun (WGS) entry which is preliminary data.</text>
</comment>
<protein>
    <submittedName>
        <fullName evidence="1">Uncharacterized protein</fullName>
    </submittedName>
</protein>
<organism evidence="1">
    <name type="scientific">bioreactor metagenome</name>
    <dbReference type="NCBI Taxonomy" id="1076179"/>
    <lineage>
        <taxon>unclassified sequences</taxon>
        <taxon>metagenomes</taxon>
        <taxon>ecological metagenomes</taxon>
    </lineage>
</organism>
<dbReference type="EMBL" id="VSSQ01001073">
    <property type="protein sequence ID" value="MPM04816.1"/>
    <property type="molecule type" value="Genomic_DNA"/>
</dbReference>
<dbReference type="AlphaFoldDB" id="A0A644WLQ5"/>
<evidence type="ECO:0000313" key="1">
    <source>
        <dbReference type="EMBL" id="MPM04816.1"/>
    </source>
</evidence>
<name>A0A644WLQ5_9ZZZZ</name>